<proteinExistence type="predicted"/>
<reference evidence="2" key="1">
    <citation type="journal article" date="2022" name="Mol. Ecol. Resour.">
        <title>The genomes of chicory, endive, great burdock and yacon provide insights into Asteraceae palaeo-polyploidization history and plant inulin production.</title>
        <authorList>
            <person name="Fan W."/>
            <person name="Wang S."/>
            <person name="Wang H."/>
            <person name="Wang A."/>
            <person name="Jiang F."/>
            <person name="Liu H."/>
            <person name="Zhao H."/>
            <person name="Xu D."/>
            <person name="Zhang Y."/>
        </authorList>
    </citation>
    <scope>NUCLEOTIDE SEQUENCE [LARGE SCALE GENOMIC DNA]</scope>
    <source>
        <strain evidence="2">cv. Niubang</strain>
    </source>
</reference>
<keyword evidence="2" id="KW-1185">Reference proteome</keyword>
<reference evidence="1 2" key="2">
    <citation type="journal article" date="2022" name="Mol. Ecol. Resour.">
        <title>The genomes of chicory, endive, great burdock and yacon provide insights into Asteraceae paleo-polyploidization history and plant inulin production.</title>
        <authorList>
            <person name="Fan W."/>
            <person name="Wang S."/>
            <person name="Wang H."/>
            <person name="Wang A."/>
            <person name="Jiang F."/>
            <person name="Liu H."/>
            <person name="Zhao H."/>
            <person name="Xu D."/>
            <person name="Zhang Y."/>
        </authorList>
    </citation>
    <scope>NUCLEOTIDE SEQUENCE [LARGE SCALE GENOMIC DNA]</scope>
    <source>
        <strain evidence="2">cv. Niubang</strain>
    </source>
</reference>
<comment type="caution">
    <text evidence="1">The sequence shown here is derived from an EMBL/GenBank/DDBJ whole genome shotgun (WGS) entry which is preliminary data.</text>
</comment>
<name>A0ACB8Y5J6_ARCLA</name>
<evidence type="ECO:0000313" key="2">
    <source>
        <dbReference type="Proteomes" id="UP001055879"/>
    </source>
</evidence>
<dbReference type="EMBL" id="CM042060">
    <property type="protein sequence ID" value="KAI3678538.1"/>
    <property type="molecule type" value="Genomic_DNA"/>
</dbReference>
<dbReference type="Proteomes" id="UP001055879">
    <property type="component" value="Linkage Group LG14"/>
</dbReference>
<protein>
    <submittedName>
        <fullName evidence="1">Uncharacterized protein</fullName>
    </submittedName>
</protein>
<sequence length="129" mass="14304">MGSTFAKCTVRMVVVLAIGVRVDLIGGMLGYLVGVVIEDGGDDGTMREKVPFPFSLPDLFASLHGSAPLVNRSTIVPLCFRFYIDFFFFLLHFSRGGNRYAFLLRFSQEMGGIDLPPSSFSLRVFIIHC</sequence>
<accession>A0ACB8Y5J6</accession>
<gene>
    <name evidence="1" type="ORF">L6452_37834</name>
</gene>
<evidence type="ECO:0000313" key="1">
    <source>
        <dbReference type="EMBL" id="KAI3678538.1"/>
    </source>
</evidence>
<organism evidence="1 2">
    <name type="scientific">Arctium lappa</name>
    <name type="common">Greater burdock</name>
    <name type="synonym">Lappa major</name>
    <dbReference type="NCBI Taxonomy" id="4217"/>
    <lineage>
        <taxon>Eukaryota</taxon>
        <taxon>Viridiplantae</taxon>
        <taxon>Streptophyta</taxon>
        <taxon>Embryophyta</taxon>
        <taxon>Tracheophyta</taxon>
        <taxon>Spermatophyta</taxon>
        <taxon>Magnoliopsida</taxon>
        <taxon>eudicotyledons</taxon>
        <taxon>Gunneridae</taxon>
        <taxon>Pentapetalae</taxon>
        <taxon>asterids</taxon>
        <taxon>campanulids</taxon>
        <taxon>Asterales</taxon>
        <taxon>Asteraceae</taxon>
        <taxon>Carduoideae</taxon>
        <taxon>Cardueae</taxon>
        <taxon>Arctiinae</taxon>
        <taxon>Arctium</taxon>
    </lineage>
</organism>